<dbReference type="STRING" id="1549858.MC45_15785"/>
<keyword evidence="2" id="KW-1185">Reference proteome</keyword>
<dbReference type="Proteomes" id="UP000033200">
    <property type="component" value="Chromosome"/>
</dbReference>
<dbReference type="HOGENOM" id="CLU_1969133_0_0_5"/>
<evidence type="ECO:0000313" key="2">
    <source>
        <dbReference type="Proteomes" id="UP000033200"/>
    </source>
</evidence>
<reference evidence="1 2" key="1">
    <citation type="submission" date="2014-09" db="EMBL/GenBank/DDBJ databases">
        <title>Using Illumina technology Improving SMRT sequencing Genome Assembly by RASTools.</title>
        <authorList>
            <person name="Zhou Y."/>
            <person name="Ma T."/>
            <person name="Liu T."/>
        </authorList>
    </citation>
    <scope>NUCLEOTIDE SEQUENCE [LARGE SCALE GENOMIC DNA]</scope>
    <source>
        <strain evidence="1 2">ATCC 55669</strain>
    </source>
</reference>
<dbReference type="EMBL" id="CP009571">
    <property type="protein sequence ID" value="AIT07584.1"/>
    <property type="molecule type" value="Genomic_DNA"/>
</dbReference>
<dbReference type="KEGG" id="stax:MC45_15785"/>
<sequence>MSAGAVLYAATLAHLRRRTRVFAAPPLRAAMPRVTLDDPMLGAADASGVSGRVGTIAVTYTDVGEQPERLRALIVAVETAMETMPADLGAEGWRLAGLRLARSRLVRGKAEHWIGTSTFAVRMFRIN</sequence>
<dbReference type="AlphaFoldDB" id="A0A097EJ47"/>
<proteinExistence type="predicted"/>
<accession>A0A097EJ47</accession>
<dbReference type="InterPro" id="IPR053745">
    <property type="entry name" value="Viral_Tail_Comp_sf"/>
</dbReference>
<protein>
    <recommendedName>
        <fullName evidence="3">DUF3168 domain-containing protein</fullName>
    </recommendedName>
</protein>
<organism evidence="1 2">
    <name type="scientific">Sphingomonas taxi</name>
    <dbReference type="NCBI Taxonomy" id="1549858"/>
    <lineage>
        <taxon>Bacteria</taxon>
        <taxon>Pseudomonadati</taxon>
        <taxon>Pseudomonadota</taxon>
        <taxon>Alphaproteobacteria</taxon>
        <taxon>Sphingomonadales</taxon>
        <taxon>Sphingomonadaceae</taxon>
        <taxon>Sphingomonas</taxon>
    </lineage>
</organism>
<dbReference type="eggNOG" id="ENOG5031BXV">
    <property type="taxonomic scope" value="Bacteria"/>
</dbReference>
<dbReference type="Gene3D" id="3.30.2000.30">
    <property type="match status" value="1"/>
</dbReference>
<name>A0A097EJ47_9SPHN</name>
<gene>
    <name evidence="1" type="ORF">MC45_15785</name>
</gene>
<evidence type="ECO:0000313" key="1">
    <source>
        <dbReference type="EMBL" id="AIT07584.1"/>
    </source>
</evidence>
<dbReference type="RefSeq" id="WP_038665187.1">
    <property type="nucleotide sequence ID" value="NZ_CP009571.1"/>
</dbReference>
<evidence type="ECO:0008006" key="3">
    <source>
        <dbReference type="Google" id="ProtNLM"/>
    </source>
</evidence>